<dbReference type="Pfam" id="PF02195">
    <property type="entry name" value="ParB_N"/>
    <property type="match status" value="1"/>
</dbReference>
<comment type="caution">
    <text evidence="5">The sequence shown here is derived from an EMBL/GenBank/DDBJ whole genome shotgun (WGS) entry which is preliminary data.</text>
</comment>
<reference evidence="5 6" key="1">
    <citation type="submission" date="2019-03" db="EMBL/GenBank/DDBJ databases">
        <title>Genomic Encyclopedia of Type Strains, Phase IV (KMG-IV): sequencing the most valuable type-strain genomes for metagenomic binning, comparative biology and taxonomic classification.</title>
        <authorList>
            <person name="Goeker M."/>
        </authorList>
    </citation>
    <scope>NUCLEOTIDE SEQUENCE [LARGE SCALE GENOMIC DNA]</scope>
    <source>
        <strain evidence="5 6">DSM 100433</strain>
    </source>
</reference>
<dbReference type="GO" id="GO:0007059">
    <property type="term" value="P:chromosome segregation"/>
    <property type="evidence" value="ECO:0007669"/>
    <property type="project" value="TreeGrafter"/>
</dbReference>
<comment type="similarity">
    <text evidence="2">Belongs to the ParB family.</text>
</comment>
<feature type="domain" description="HTH cro/C1-type" evidence="4">
    <location>
        <begin position="118"/>
        <end position="145"/>
    </location>
</feature>
<comment type="subcellular location">
    <subcellularLocation>
        <location evidence="1">Cytoplasm</location>
        <location evidence="1">Nucleoid</location>
    </subcellularLocation>
</comment>
<dbReference type="CDD" id="cd16393">
    <property type="entry name" value="SPO0J_N"/>
    <property type="match status" value="1"/>
</dbReference>
<dbReference type="OrthoDB" id="9802051at2"/>
<dbReference type="GO" id="GO:0009295">
    <property type="term" value="C:nucleoid"/>
    <property type="evidence" value="ECO:0007669"/>
    <property type="project" value="UniProtKB-SubCell"/>
</dbReference>
<dbReference type="GO" id="GO:0045881">
    <property type="term" value="P:positive regulation of sporulation resulting in formation of a cellular spore"/>
    <property type="evidence" value="ECO:0007669"/>
    <property type="project" value="TreeGrafter"/>
</dbReference>
<evidence type="ECO:0000313" key="6">
    <source>
        <dbReference type="Proteomes" id="UP000294682"/>
    </source>
</evidence>
<dbReference type="GO" id="GO:0003677">
    <property type="term" value="F:DNA binding"/>
    <property type="evidence" value="ECO:0007669"/>
    <property type="project" value="UniProtKB-KW"/>
</dbReference>
<dbReference type="Gene3D" id="3.90.1530.30">
    <property type="match status" value="1"/>
</dbReference>
<dbReference type="InterPro" id="IPR004437">
    <property type="entry name" value="ParB/RepB/Spo0J"/>
</dbReference>
<evidence type="ECO:0000256" key="3">
    <source>
        <dbReference type="ARBA" id="ARBA00023125"/>
    </source>
</evidence>
<accession>A0A9X8Y9E7</accession>
<evidence type="ECO:0000259" key="4">
    <source>
        <dbReference type="PROSITE" id="PS50943"/>
    </source>
</evidence>
<dbReference type="PANTHER" id="PTHR33375">
    <property type="entry name" value="CHROMOSOME-PARTITIONING PROTEIN PARB-RELATED"/>
    <property type="match status" value="1"/>
</dbReference>
<dbReference type="Gene3D" id="1.10.10.2830">
    <property type="match status" value="1"/>
</dbReference>
<dbReference type="FunFam" id="1.10.10.2830:FF:000001">
    <property type="entry name" value="Chromosome partitioning protein ParB"/>
    <property type="match status" value="1"/>
</dbReference>
<dbReference type="SUPFAM" id="SSF109709">
    <property type="entry name" value="KorB DNA-binding domain-like"/>
    <property type="match status" value="1"/>
</dbReference>
<dbReference type="CDD" id="cd00093">
    <property type="entry name" value="HTH_XRE"/>
    <property type="match status" value="1"/>
</dbReference>
<evidence type="ECO:0000313" key="5">
    <source>
        <dbReference type="EMBL" id="TCL45200.1"/>
    </source>
</evidence>
<gene>
    <name evidence="5" type="ORF">EDD78_101181</name>
</gene>
<evidence type="ECO:0000256" key="2">
    <source>
        <dbReference type="ARBA" id="ARBA00006295"/>
    </source>
</evidence>
<dbReference type="InterPro" id="IPR050336">
    <property type="entry name" value="Chromosome_partition/occlusion"/>
</dbReference>
<organism evidence="5 6">
    <name type="scientific">Harryflintia acetispora</name>
    <dbReference type="NCBI Taxonomy" id="1849041"/>
    <lineage>
        <taxon>Bacteria</taxon>
        <taxon>Bacillati</taxon>
        <taxon>Bacillota</taxon>
        <taxon>Clostridia</taxon>
        <taxon>Eubacteriales</taxon>
        <taxon>Oscillospiraceae</taxon>
        <taxon>Harryflintia</taxon>
    </lineage>
</organism>
<keyword evidence="6" id="KW-1185">Reference proteome</keyword>
<dbReference type="NCBIfam" id="TIGR00180">
    <property type="entry name" value="parB_part"/>
    <property type="match status" value="1"/>
</dbReference>
<dbReference type="FunFam" id="3.90.1530.30:FF:000001">
    <property type="entry name" value="Chromosome partitioning protein ParB"/>
    <property type="match status" value="1"/>
</dbReference>
<evidence type="ECO:0000256" key="1">
    <source>
        <dbReference type="ARBA" id="ARBA00004453"/>
    </source>
</evidence>
<dbReference type="InterPro" id="IPR041468">
    <property type="entry name" value="HTH_ParB/Spo0J"/>
</dbReference>
<dbReference type="GO" id="GO:0005694">
    <property type="term" value="C:chromosome"/>
    <property type="evidence" value="ECO:0007669"/>
    <property type="project" value="TreeGrafter"/>
</dbReference>
<dbReference type="SMART" id="SM00470">
    <property type="entry name" value="ParB"/>
    <property type="match status" value="1"/>
</dbReference>
<protein>
    <submittedName>
        <fullName evidence="5">ParB family chromosome partitioning protein</fullName>
    </submittedName>
</protein>
<dbReference type="InterPro" id="IPR003115">
    <property type="entry name" value="ParB_N"/>
</dbReference>
<dbReference type="PROSITE" id="PS50943">
    <property type="entry name" value="HTH_CROC1"/>
    <property type="match status" value="1"/>
</dbReference>
<sequence>MQQIPDGRVVNNVVLLPVEHIVPNPDQPRRVFGEQALLELAQSIAQNGLLQPISVRERAPGEYQLIAGERRLRAFRKLGYSVIPAIVEEMDDYASKTLALIENLQRADLNFFEQAEAMASLLQEHGLSQAQLAERLGMAQSTVANKLRLLRFAPLVRRKIQENGLTERHARCLLQISGERRQLEVIAVIAQRQLNVAQTERYIASLLESHGPKPTRIFILKDVRIFLNTINKAVETMKLAGIPAVTQQSEDDEYINLTVRIPKKHAQRSRTSA</sequence>
<name>A0A9X8Y9E7_9FIRM</name>
<dbReference type="Pfam" id="PF17762">
    <property type="entry name" value="HTH_ParB"/>
    <property type="match status" value="1"/>
</dbReference>
<dbReference type="RefSeq" id="WP_079700306.1">
    <property type="nucleotide sequence ID" value="NZ_SLUK01000001.1"/>
</dbReference>
<dbReference type="AlphaFoldDB" id="A0A9X8Y9E7"/>
<dbReference type="SUPFAM" id="SSF110849">
    <property type="entry name" value="ParB/Sulfiredoxin"/>
    <property type="match status" value="1"/>
</dbReference>
<dbReference type="InterPro" id="IPR001387">
    <property type="entry name" value="Cro/C1-type_HTH"/>
</dbReference>
<proteinExistence type="inferred from homology"/>
<keyword evidence="3" id="KW-0238">DNA-binding</keyword>
<dbReference type="EMBL" id="SLUK01000001">
    <property type="protein sequence ID" value="TCL45200.1"/>
    <property type="molecule type" value="Genomic_DNA"/>
</dbReference>
<dbReference type="Proteomes" id="UP000294682">
    <property type="component" value="Unassembled WGS sequence"/>
</dbReference>
<dbReference type="PANTHER" id="PTHR33375:SF8">
    <property type="entry name" value="NUCLEOID OCCLUSION PROTEIN"/>
    <property type="match status" value="1"/>
</dbReference>
<dbReference type="InterPro" id="IPR036086">
    <property type="entry name" value="ParB/Sulfiredoxin_sf"/>
</dbReference>